<dbReference type="PROSITE" id="PS50059">
    <property type="entry name" value="FKBP_PPIASE"/>
    <property type="match status" value="1"/>
</dbReference>
<dbReference type="HOGENOM" id="CLU_013615_0_1_7"/>
<dbReference type="Gene3D" id="1.10.287.460">
    <property type="entry name" value="Peptidyl-prolyl cis-trans isomerase, FKBP-type, N-terminal domain"/>
    <property type="match status" value="1"/>
</dbReference>
<dbReference type="GO" id="GO:0006457">
    <property type="term" value="P:protein folding"/>
    <property type="evidence" value="ECO:0007669"/>
    <property type="project" value="InterPro"/>
</dbReference>
<evidence type="ECO:0000256" key="6">
    <source>
        <dbReference type="RuleBase" id="RU003915"/>
    </source>
</evidence>
<dbReference type="InterPro" id="IPR000774">
    <property type="entry name" value="PPIase_FKBP_N"/>
</dbReference>
<evidence type="ECO:0000256" key="4">
    <source>
        <dbReference type="ARBA" id="ARBA00023235"/>
    </source>
</evidence>
<evidence type="ECO:0000256" key="3">
    <source>
        <dbReference type="ARBA" id="ARBA00023110"/>
    </source>
</evidence>
<comment type="similarity">
    <text evidence="2 6">Belongs to the FKBP-type PPIase family.</text>
</comment>
<keyword evidence="7" id="KW-0472">Membrane</keyword>
<gene>
    <name evidence="9" type="ordered locus">Gmet_2164</name>
</gene>
<dbReference type="eggNOG" id="COG0545">
    <property type="taxonomic scope" value="Bacteria"/>
</dbReference>
<dbReference type="Gene3D" id="3.10.50.40">
    <property type="match status" value="1"/>
</dbReference>
<dbReference type="InterPro" id="IPR036944">
    <property type="entry name" value="PPIase_FKBP_N_sf"/>
</dbReference>
<dbReference type="GO" id="GO:0003755">
    <property type="term" value="F:peptidyl-prolyl cis-trans isomerase activity"/>
    <property type="evidence" value="ECO:0007669"/>
    <property type="project" value="UniProtKB-UniRule"/>
</dbReference>
<keyword evidence="4 5" id="KW-0413">Isomerase</keyword>
<dbReference type="KEGG" id="gme:Gmet_2164"/>
<keyword evidence="10" id="KW-1185">Reference proteome</keyword>
<dbReference type="STRING" id="269799.Gmet_2164"/>
<dbReference type="PANTHER" id="PTHR43811:SF19">
    <property type="entry name" value="39 KDA FK506-BINDING NUCLEAR PROTEIN"/>
    <property type="match status" value="1"/>
</dbReference>
<organism evidence="9 10">
    <name type="scientific">Geobacter metallireducens (strain ATCC 53774 / DSM 7210 / GS-15)</name>
    <dbReference type="NCBI Taxonomy" id="269799"/>
    <lineage>
        <taxon>Bacteria</taxon>
        <taxon>Pseudomonadati</taxon>
        <taxon>Thermodesulfobacteriota</taxon>
        <taxon>Desulfuromonadia</taxon>
        <taxon>Geobacterales</taxon>
        <taxon>Geobacteraceae</taxon>
        <taxon>Geobacter</taxon>
    </lineage>
</organism>
<dbReference type="Pfam" id="PF01346">
    <property type="entry name" value="FKBP_N"/>
    <property type="match status" value="1"/>
</dbReference>
<keyword evidence="7" id="KW-0812">Transmembrane</keyword>
<evidence type="ECO:0000259" key="8">
    <source>
        <dbReference type="PROSITE" id="PS50059"/>
    </source>
</evidence>
<dbReference type="PANTHER" id="PTHR43811">
    <property type="entry name" value="FKBP-TYPE PEPTIDYL-PROLYL CIS-TRANS ISOMERASE FKPA"/>
    <property type="match status" value="1"/>
</dbReference>
<comment type="catalytic activity">
    <reaction evidence="1 5 6">
        <text>[protein]-peptidylproline (omega=180) = [protein]-peptidylproline (omega=0)</text>
        <dbReference type="Rhea" id="RHEA:16237"/>
        <dbReference type="Rhea" id="RHEA-COMP:10747"/>
        <dbReference type="Rhea" id="RHEA-COMP:10748"/>
        <dbReference type="ChEBI" id="CHEBI:83833"/>
        <dbReference type="ChEBI" id="CHEBI:83834"/>
        <dbReference type="EC" id="5.2.1.8"/>
    </reaction>
</comment>
<evidence type="ECO:0000313" key="10">
    <source>
        <dbReference type="Proteomes" id="UP000007073"/>
    </source>
</evidence>
<dbReference type="Proteomes" id="UP000007073">
    <property type="component" value="Chromosome"/>
</dbReference>
<dbReference type="EC" id="5.2.1.8" evidence="6"/>
<reference evidence="9" key="1">
    <citation type="submission" date="2005-10" db="EMBL/GenBank/DDBJ databases">
        <title>Complete sequence of Geobacter metallireducens GS-15.</title>
        <authorList>
            <consortium name="US DOE Joint Genome Institute"/>
            <person name="Copeland A."/>
            <person name="Lucas S."/>
            <person name="Lapidus A."/>
            <person name="Barry K."/>
            <person name="Detter J.C."/>
            <person name="Glavina T."/>
            <person name="Hammon N."/>
            <person name="Israni S."/>
            <person name="Pitluck S."/>
            <person name="Di Bartolo G."/>
            <person name="Chain P."/>
            <person name="Schmutz J."/>
            <person name="Larimer F."/>
            <person name="Land M."/>
            <person name="Kyrpides N."/>
            <person name="Ivanova N."/>
            <person name="Richardson P."/>
        </authorList>
    </citation>
    <scope>NUCLEOTIDE SEQUENCE [LARGE SCALE GENOMIC DNA]</scope>
    <source>
        <strain evidence="9">GS-15</strain>
    </source>
</reference>
<evidence type="ECO:0000256" key="2">
    <source>
        <dbReference type="ARBA" id="ARBA00006577"/>
    </source>
</evidence>
<accession>Q39TN1</accession>
<dbReference type="Pfam" id="PF00254">
    <property type="entry name" value="FKBP_C"/>
    <property type="match status" value="1"/>
</dbReference>
<keyword evidence="3 5" id="KW-0697">Rotamase</keyword>
<name>Q39TN1_GEOMG</name>
<proteinExistence type="inferred from homology"/>
<reference evidence="9" key="2">
    <citation type="journal article" date="2009" name="BMC Microbiol.">
        <title>The genome sequence of Geobacter metallireducens: features of metabolism, physiology and regulation common and dissimilar to Geobacter sulfurreducens.</title>
        <authorList>
            <person name="Aklujkar M."/>
            <person name="Krushkal J."/>
            <person name="DiBartolo G."/>
            <person name="Lapidus A."/>
            <person name="Land M.L."/>
            <person name="Lovley D.R."/>
        </authorList>
    </citation>
    <scope>NUCLEOTIDE SEQUENCE [LARGE SCALE GENOMIC DNA]</scope>
    <source>
        <strain evidence="9">GS-15</strain>
    </source>
</reference>
<evidence type="ECO:0000313" key="9">
    <source>
        <dbReference type="EMBL" id="ABB32393.1"/>
    </source>
</evidence>
<feature type="transmembrane region" description="Helical" evidence="7">
    <location>
        <begin position="35"/>
        <end position="54"/>
    </location>
</feature>
<dbReference type="AlphaFoldDB" id="Q39TN1"/>
<evidence type="ECO:0000256" key="5">
    <source>
        <dbReference type="PROSITE-ProRule" id="PRU00277"/>
    </source>
</evidence>
<evidence type="ECO:0000256" key="7">
    <source>
        <dbReference type="SAM" id="Phobius"/>
    </source>
</evidence>
<dbReference type="InterPro" id="IPR001179">
    <property type="entry name" value="PPIase_FKBP_dom"/>
</dbReference>
<dbReference type="SUPFAM" id="SSF54534">
    <property type="entry name" value="FKBP-like"/>
    <property type="match status" value="1"/>
</dbReference>
<evidence type="ECO:0000256" key="1">
    <source>
        <dbReference type="ARBA" id="ARBA00000971"/>
    </source>
</evidence>
<reference evidence="9" key="3">
    <citation type="submission" date="2012-09" db="EMBL/GenBank/DDBJ databases">
        <authorList>
            <person name="Aklujkar M."/>
            <person name="Krushkal J."/>
            <person name="DiBartolo G."/>
            <person name="Lapidus A."/>
            <person name="Land M.L."/>
            <person name="Lovley D.R."/>
        </authorList>
    </citation>
    <scope>NUCLEOTIDE SEQUENCE</scope>
    <source>
        <strain evidence="9">GS-15</strain>
    </source>
</reference>
<dbReference type="InterPro" id="IPR046357">
    <property type="entry name" value="PPIase_dom_sf"/>
</dbReference>
<feature type="domain" description="PPIase FKBP-type" evidence="8">
    <location>
        <begin position="175"/>
        <end position="258"/>
    </location>
</feature>
<sequence>MSRFSHLKWGDYSLKSPESVPAFPCLRGNSRGRRCIPIGIWGLILLFCAVSAALGQEIKGENAKLNYSVGYQVGSDFKAHGVELDPDALMQGVQDAVKQKEPSVSKEEMNKSLTGLKRKIDAAGQTSARQKTAEYRRASEAFLKENAQKEGVKILPSGVQYRVISEGSGKMPTLKDEVKVHYRISRIDGKELGNTYDAGIPRTVSVAKAMPALQEVLPLMAEGSKWQVVIPTGTASGNKEPLDDQGVLIYDLELVSVIPAK</sequence>
<dbReference type="EMBL" id="CP000148">
    <property type="protein sequence ID" value="ABB32393.1"/>
    <property type="molecule type" value="Genomic_DNA"/>
</dbReference>
<protein>
    <recommendedName>
        <fullName evidence="6">Peptidyl-prolyl cis-trans isomerase</fullName>
        <ecNumber evidence="6">5.2.1.8</ecNumber>
    </recommendedName>
</protein>
<keyword evidence="7" id="KW-1133">Transmembrane helix</keyword>